<dbReference type="Pfam" id="PF01663">
    <property type="entry name" value="Phosphodiest"/>
    <property type="match status" value="1"/>
</dbReference>
<accession>A0AAJ7FFM0</accession>
<dbReference type="PANTHER" id="PTHR10151">
    <property type="entry name" value="ECTONUCLEOTIDE PYROPHOSPHATASE/PHOSPHODIESTERASE"/>
    <property type="match status" value="1"/>
</dbReference>
<feature type="transmembrane region" description="Helical" evidence="1">
    <location>
        <begin position="428"/>
        <end position="452"/>
    </location>
</feature>
<keyword evidence="2" id="KW-1185">Reference proteome</keyword>
<dbReference type="PANTHER" id="PTHR10151:SF120">
    <property type="entry name" value="BIS(5'-ADENOSYL)-TRIPHOSPHATASE"/>
    <property type="match status" value="1"/>
</dbReference>
<keyword evidence="1" id="KW-0472">Membrane</keyword>
<evidence type="ECO:0000313" key="3">
    <source>
        <dbReference type="RefSeq" id="XP_015589409.1"/>
    </source>
</evidence>
<keyword evidence="1" id="KW-1133">Transmembrane helix</keyword>
<organism evidence="2 3">
    <name type="scientific">Cephus cinctus</name>
    <name type="common">Wheat stem sawfly</name>
    <dbReference type="NCBI Taxonomy" id="211228"/>
    <lineage>
        <taxon>Eukaryota</taxon>
        <taxon>Metazoa</taxon>
        <taxon>Ecdysozoa</taxon>
        <taxon>Arthropoda</taxon>
        <taxon>Hexapoda</taxon>
        <taxon>Insecta</taxon>
        <taxon>Pterygota</taxon>
        <taxon>Neoptera</taxon>
        <taxon>Endopterygota</taxon>
        <taxon>Hymenoptera</taxon>
        <taxon>Cephoidea</taxon>
        <taxon>Cephidae</taxon>
        <taxon>Cephus</taxon>
    </lineage>
</organism>
<dbReference type="Proteomes" id="UP000694920">
    <property type="component" value="Unplaced"/>
</dbReference>
<dbReference type="GO" id="GO:0016787">
    <property type="term" value="F:hydrolase activity"/>
    <property type="evidence" value="ECO:0007669"/>
    <property type="project" value="UniProtKB-ARBA"/>
</dbReference>
<dbReference type="RefSeq" id="XP_015589409.1">
    <property type="nucleotide sequence ID" value="XM_015733923.1"/>
</dbReference>
<reference evidence="3" key="1">
    <citation type="submission" date="2025-08" db="UniProtKB">
        <authorList>
            <consortium name="RefSeq"/>
        </authorList>
    </citation>
    <scope>IDENTIFICATION</scope>
</reference>
<dbReference type="InterPro" id="IPR002591">
    <property type="entry name" value="Phosphodiest/P_Trfase"/>
</dbReference>
<keyword evidence="1" id="KW-0812">Transmembrane</keyword>
<dbReference type="Gene3D" id="3.40.720.10">
    <property type="entry name" value="Alkaline Phosphatase, subunit A"/>
    <property type="match status" value="1"/>
</dbReference>
<protein>
    <submittedName>
        <fullName evidence="3">Bis(5'-adenosyl)-triphosphatase enpp4 isoform X1</fullName>
    </submittedName>
</protein>
<dbReference type="InterPro" id="IPR017850">
    <property type="entry name" value="Alkaline_phosphatase_core_sf"/>
</dbReference>
<dbReference type="AlphaFoldDB" id="A0AAJ7FFM0"/>
<name>A0AAJ7FFM0_CEPCN</name>
<gene>
    <name evidence="3" type="primary">LOC107265009</name>
</gene>
<dbReference type="KEGG" id="ccin:107265009"/>
<evidence type="ECO:0000256" key="1">
    <source>
        <dbReference type="SAM" id="Phobius"/>
    </source>
</evidence>
<dbReference type="Gene3D" id="3.30.1360.180">
    <property type="match status" value="1"/>
</dbReference>
<proteinExistence type="predicted"/>
<dbReference type="GeneID" id="107265009"/>
<dbReference type="SUPFAM" id="SSF53649">
    <property type="entry name" value="Alkaline phosphatase-like"/>
    <property type="match status" value="1"/>
</dbReference>
<dbReference type="CDD" id="cd16018">
    <property type="entry name" value="Enpp"/>
    <property type="match status" value="1"/>
</dbReference>
<sequence length="485" mass="55547">MDVIVRILGIALIIFNSKVVLILSQHPKLLVISYDAFRYDYFNKNVTPFMNKLRNESAYADYMMNIFITKTFPNHHTMATGLYAETHGVTDNEAYDPDDGNVIPYSYELFHYNKNLLPIWTINEKAAKGRHSGTMMWPGSAFEYQNTTPKYAQVFNETIPFENRVDTLLSWFKHPNTPINFGVLYIEEPDATGHAIGINGPVFNNVLEKLDNLTRYIHRKLDEYHLNDVNVIHLSDHGMANVAMDRIINLTNYVNYSDFKMAGTASGMQIFPNPGKYDSVYRGLLQAVHDIPHFRVYKKEEIPKKYHYGNNTRIGPLFVIADVGYAFEKLYNAIPFYEDKFNFIATNASEFGMHGYDNEDEEMHPMFFAMGPAFVPRCKLEPFDNVDLVPLFCEILELNCPRNNGTLGKLTKCLTKYANNKDGASSSVVMITGIGILITITAIAGLVSMILIRRRQKNVKAKYRRIPKDSDLERFFDGIQDHENV</sequence>
<evidence type="ECO:0000313" key="2">
    <source>
        <dbReference type="Proteomes" id="UP000694920"/>
    </source>
</evidence>